<dbReference type="EMBL" id="SLVM01000015">
    <property type="protein sequence ID" value="TCM82692.1"/>
    <property type="molecule type" value="Genomic_DNA"/>
</dbReference>
<proteinExistence type="predicted"/>
<evidence type="ECO:0000313" key="1">
    <source>
        <dbReference type="EMBL" id="TCM82692.1"/>
    </source>
</evidence>
<evidence type="ECO:0000313" key="2">
    <source>
        <dbReference type="Proteomes" id="UP000295277"/>
    </source>
</evidence>
<keyword evidence="2" id="KW-1185">Reference proteome</keyword>
<sequence>MAAAHVNLVKLCVGAERVEDLIDWQRNPRALGPDGLPCHVTRMWPKRADEVLAGGSLYWVFKGVILARQRVLRLDPVTGADGIARCAIVLDAQVIRTEAAPRRPFQGWRYLDPREAPRDLSGARAHEDSLPPGLMAALAEIGVR</sequence>
<dbReference type="Proteomes" id="UP000295277">
    <property type="component" value="Unassembled WGS sequence"/>
</dbReference>
<dbReference type="PIRSF" id="PIRSF032025">
    <property type="entry name" value="UCP032025"/>
    <property type="match status" value="1"/>
</dbReference>
<dbReference type="Pfam" id="PF07370">
    <property type="entry name" value="DUF1489"/>
    <property type="match status" value="1"/>
</dbReference>
<organism evidence="1 2">
    <name type="scientific">Rhodovulum steppense</name>
    <dbReference type="NCBI Taxonomy" id="540251"/>
    <lineage>
        <taxon>Bacteria</taxon>
        <taxon>Pseudomonadati</taxon>
        <taxon>Pseudomonadota</taxon>
        <taxon>Alphaproteobacteria</taxon>
        <taxon>Rhodobacterales</taxon>
        <taxon>Paracoccaceae</taxon>
        <taxon>Rhodovulum</taxon>
    </lineage>
</organism>
<protein>
    <recommendedName>
        <fullName evidence="3">DUF1489 family protein</fullName>
    </recommendedName>
</protein>
<evidence type="ECO:0008006" key="3">
    <source>
        <dbReference type="Google" id="ProtNLM"/>
    </source>
</evidence>
<dbReference type="OrthoDB" id="9798292at2"/>
<comment type="caution">
    <text evidence="1">The sequence shown here is derived from an EMBL/GenBank/DDBJ whole genome shotgun (WGS) entry which is preliminary data.</text>
</comment>
<name>A0A4V6NJQ1_9RHOB</name>
<accession>A0A4V6NJQ1</accession>
<gene>
    <name evidence="1" type="ORF">EV216_11556</name>
</gene>
<dbReference type="AlphaFoldDB" id="A0A4V6NJQ1"/>
<dbReference type="RefSeq" id="WP_132695544.1">
    <property type="nucleotide sequence ID" value="NZ_SLVM01000015.1"/>
</dbReference>
<reference evidence="1 2" key="1">
    <citation type="submission" date="2019-03" db="EMBL/GenBank/DDBJ databases">
        <title>Genomic Encyclopedia of Type Strains, Phase IV (KMG-IV): sequencing the most valuable type-strain genomes for metagenomic binning, comparative biology and taxonomic classification.</title>
        <authorList>
            <person name="Goeker M."/>
        </authorList>
    </citation>
    <scope>NUCLEOTIDE SEQUENCE [LARGE SCALE GENOMIC DNA]</scope>
    <source>
        <strain evidence="1 2">DSM 21153</strain>
    </source>
</reference>
<dbReference type="InterPro" id="IPR008320">
    <property type="entry name" value="UCP032025"/>
</dbReference>